<keyword evidence="4" id="KW-0175">Coiled coil</keyword>
<dbReference type="InterPro" id="IPR003660">
    <property type="entry name" value="HAMP_dom"/>
</dbReference>
<keyword evidence="6" id="KW-0472">Membrane</keyword>
<reference evidence="9 10" key="1">
    <citation type="journal article" date="2019" name="Int. J. Syst. Evol. Microbiol.">
        <title>The Global Catalogue of Microorganisms (GCM) 10K type strain sequencing project: providing services to taxonomists for standard genome sequencing and annotation.</title>
        <authorList>
            <consortium name="The Broad Institute Genomics Platform"/>
            <consortium name="The Broad Institute Genome Sequencing Center for Infectious Disease"/>
            <person name="Wu L."/>
            <person name="Ma J."/>
        </authorList>
    </citation>
    <scope>NUCLEOTIDE SEQUENCE [LARGE SCALE GENOMIC DNA]</scope>
    <source>
        <strain evidence="9 10">DSM 26526</strain>
    </source>
</reference>
<evidence type="ECO:0000256" key="4">
    <source>
        <dbReference type="SAM" id="Coils"/>
    </source>
</evidence>
<feature type="region of interest" description="Disordered" evidence="5">
    <location>
        <begin position="496"/>
        <end position="524"/>
    </location>
</feature>
<dbReference type="SMART" id="SM00304">
    <property type="entry name" value="HAMP"/>
    <property type="match status" value="3"/>
</dbReference>
<dbReference type="GO" id="GO:0007165">
    <property type="term" value="P:signal transduction"/>
    <property type="evidence" value="ECO:0007669"/>
    <property type="project" value="UniProtKB-KW"/>
</dbReference>
<evidence type="ECO:0000256" key="3">
    <source>
        <dbReference type="PROSITE-ProRule" id="PRU00284"/>
    </source>
</evidence>
<dbReference type="PANTHER" id="PTHR32089:SF112">
    <property type="entry name" value="LYSOZYME-LIKE PROTEIN-RELATED"/>
    <property type="match status" value="1"/>
</dbReference>
<evidence type="ECO:0000256" key="2">
    <source>
        <dbReference type="ARBA" id="ARBA00029447"/>
    </source>
</evidence>
<evidence type="ECO:0000259" key="8">
    <source>
        <dbReference type="PROSITE" id="PS50885"/>
    </source>
</evidence>
<evidence type="ECO:0000256" key="1">
    <source>
        <dbReference type="ARBA" id="ARBA00023224"/>
    </source>
</evidence>
<comment type="caution">
    <text evidence="9">The sequence shown here is derived from an EMBL/GenBank/DDBJ whole genome shotgun (WGS) entry which is preliminary data.</text>
</comment>
<dbReference type="InterPro" id="IPR004089">
    <property type="entry name" value="MCPsignal_dom"/>
</dbReference>
<name>A0ABD5XIW1_9EURY</name>
<dbReference type="Gene3D" id="1.10.8.500">
    <property type="entry name" value="HAMP domain in histidine kinase"/>
    <property type="match status" value="1"/>
</dbReference>
<protein>
    <submittedName>
        <fullName evidence="9">Methyl-accepting chemotaxis protein</fullName>
    </submittedName>
</protein>
<dbReference type="Gene3D" id="6.10.340.10">
    <property type="match status" value="1"/>
</dbReference>
<dbReference type="CDD" id="cd11386">
    <property type="entry name" value="MCP_signal"/>
    <property type="match status" value="1"/>
</dbReference>
<feature type="coiled-coil region" evidence="4">
    <location>
        <begin position="577"/>
        <end position="643"/>
    </location>
</feature>
<evidence type="ECO:0000256" key="6">
    <source>
        <dbReference type="SAM" id="Phobius"/>
    </source>
</evidence>
<dbReference type="EMBL" id="JBHTAB010000013">
    <property type="protein sequence ID" value="MFC7131205.1"/>
    <property type="molecule type" value="Genomic_DNA"/>
</dbReference>
<keyword evidence="1 3" id="KW-0807">Transducer</keyword>
<feature type="domain" description="HAMP" evidence="8">
    <location>
        <begin position="375"/>
        <end position="417"/>
    </location>
</feature>
<dbReference type="PROSITE" id="PS50885">
    <property type="entry name" value="HAMP"/>
    <property type="match status" value="2"/>
</dbReference>
<gene>
    <name evidence="9" type="ORF">ACFQI8_17695</name>
</gene>
<dbReference type="PROSITE" id="PS50111">
    <property type="entry name" value="CHEMOTAXIS_TRANSDUC_2"/>
    <property type="match status" value="1"/>
</dbReference>
<evidence type="ECO:0000259" key="7">
    <source>
        <dbReference type="PROSITE" id="PS50111"/>
    </source>
</evidence>
<accession>A0ABD5XIW1</accession>
<keyword evidence="6" id="KW-1133">Transmembrane helix</keyword>
<dbReference type="PRINTS" id="PR00260">
    <property type="entry name" value="CHEMTRNSDUCR"/>
</dbReference>
<dbReference type="RefSeq" id="WP_390247150.1">
    <property type="nucleotide sequence ID" value="NZ_JBHTAB010000013.1"/>
</dbReference>
<dbReference type="SMART" id="SM00283">
    <property type="entry name" value="MA"/>
    <property type="match status" value="1"/>
</dbReference>
<dbReference type="PANTHER" id="PTHR32089">
    <property type="entry name" value="METHYL-ACCEPTING CHEMOTAXIS PROTEIN MCPB"/>
    <property type="match status" value="1"/>
</dbReference>
<feature type="domain" description="HAMP" evidence="8">
    <location>
        <begin position="305"/>
        <end position="357"/>
    </location>
</feature>
<feature type="transmembrane region" description="Helical" evidence="6">
    <location>
        <begin position="15"/>
        <end position="37"/>
    </location>
</feature>
<proteinExistence type="inferred from homology"/>
<dbReference type="SUPFAM" id="SSF158472">
    <property type="entry name" value="HAMP domain-like"/>
    <property type="match status" value="1"/>
</dbReference>
<dbReference type="Gene3D" id="1.10.287.950">
    <property type="entry name" value="Methyl-accepting chemotaxis protein"/>
    <property type="match status" value="1"/>
</dbReference>
<feature type="compositionally biased region" description="Low complexity" evidence="5">
    <location>
        <begin position="496"/>
        <end position="514"/>
    </location>
</feature>
<keyword evidence="6" id="KW-0812">Transmembrane</keyword>
<keyword evidence="10" id="KW-1185">Reference proteome</keyword>
<evidence type="ECO:0000313" key="9">
    <source>
        <dbReference type="EMBL" id="MFC7131205.1"/>
    </source>
</evidence>
<sequence length="754" mass="79808">MSTLRELGDFVRGRYAVKLGLAFLVVVGLTVGFAGVVHVQTSEQLREDVEADLVTTANVRAADLDTWLAAVKTQTVATSDDVAVQSGDVATVRGHLSSMVQTGAVPDGVVAIHYLDTKTGTLVTSTNDDLVGVNAREMGAPFATDPPSFSTPTDVYVSEPFRVPVAEFPVVAVVSPIPNSDGKALVYMVNFAARTESFTQAVDGGATLVVNEDNRYMVNPEPSKISTEIAESEKATQTAAQSESFVEGKTMLASASQMDEAPWTVVVRVPRENAYALGHRVTDSILAFAGLTLVTLVIIGAVVGRDAVSSLRELESKATAMADGDLDVSMESTRKDEFGSLFEAFDSMRDSLRATIHETTATNEQLVEKAAAYEQTMSAVADGDLTQRVDATSSNEAMADIGEAFNEMIDEIEGTVEDVIHFTNYVANATVRVNDGADEVLDTSKSVSASVDEISNGAIQQTEHLRSVAGEVQSLSASAEEIAATVDSVAKTSKQAAAAGDEGRSAAEAAATEMNEIERETEQTRSEVESLAAEMEEIENITEVITSVAQETNLLALNASIEAARTGEAGEGFAVVAQEVKNLAEETANSAEAIENRIDRIQSQTGETVDRIRETSNRLGNGVETVEAAVEDLEQIVDYVEETDVSIQEINDATANQAASAGAVADMVEEISGISEETASQSEHVVAAAEQQTGTIAEVTEASTDLESRAQILRSVLEEFTVSDTTLSSSDAIDTDHDSILHRNGEGVSSSQSN</sequence>
<comment type="similarity">
    <text evidence="2">Belongs to the methyl-accepting chemotaxis (MCP) protein family.</text>
</comment>
<feature type="region of interest" description="Disordered" evidence="5">
    <location>
        <begin position="724"/>
        <end position="754"/>
    </location>
</feature>
<evidence type="ECO:0000313" key="10">
    <source>
        <dbReference type="Proteomes" id="UP001596460"/>
    </source>
</evidence>
<dbReference type="SUPFAM" id="SSF58104">
    <property type="entry name" value="Methyl-accepting chemotaxis protein (MCP) signaling domain"/>
    <property type="match status" value="1"/>
</dbReference>
<dbReference type="InterPro" id="IPR004090">
    <property type="entry name" value="Chemotax_Me-accpt_rcpt"/>
</dbReference>
<dbReference type="Pfam" id="PF00015">
    <property type="entry name" value="MCPsignal"/>
    <property type="match status" value="1"/>
</dbReference>
<dbReference type="AlphaFoldDB" id="A0ABD5XIW1"/>
<feature type="domain" description="Methyl-accepting transducer" evidence="7">
    <location>
        <begin position="436"/>
        <end position="672"/>
    </location>
</feature>
<dbReference type="Proteomes" id="UP001596460">
    <property type="component" value="Unassembled WGS sequence"/>
</dbReference>
<organism evidence="9 10">
    <name type="scientific">Haloferax chudinovii</name>
    <dbReference type="NCBI Taxonomy" id="1109010"/>
    <lineage>
        <taxon>Archaea</taxon>
        <taxon>Methanobacteriati</taxon>
        <taxon>Methanobacteriota</taxon>
        <taxon>Stenosarchaea group</taxon>
        <taxon>Halobacteria</taxon>
        <taxon>Halobacteriales</taxon>
        <taxon>Haloferacaceae</taxon>
        <taxon>Haloferax</taxon>
    </lineage>
</organism>
<feature type="transmembrane region" description="Helical" evidence="6">
    <location>
        <begin position="285"/>
        <end position="304"/>
    </location>
</feature>
<dbReference type="Pfam" id="PF00672">
    <property type="entry name" value="HAMP"/>
    <property type="match status" value="2"/>
</dbReference>
<feature type="compositionally biased region" description="Basic and acidic residues" evidence="5">
    <location>
        <begin position="734"/>
        <end position="745"/>
    </location>
</feature>
<dbReference type="Gene3D" id="3.30.450.20">
    <property type="entry name" value="PAS domain"/>
    <property type="match status" value="2"/>
</dbReference>
<evidence type="ECO:0000256" key="5">
    <source>
        <dbReference type="SAM" id="MobiDB-lite"/>
    </source>
</evidence>
<dbReference type="CDD" id="cd06225">
    <property type="entry name" value="HAMP"/>
    <property type="match status" value="2"/>
</dbReference>